<sequence>MELSFGTLWNRGLGTRVPKHQKNRLTTKRPSETWDVFYPGYYIVEEGDSALGAEPVGKHYLKNEGWHFDDIGFDLLARDVEYLSAGRWVYRGKPELLIANAYLGAGSSVTVDWESLQSKTLSPDNLIDLPEIIETVTRDLEHGYEQAN</sequence>
<accession>A0A1H9WJN2</accession>
<protein>
    <submittedName>
        <fullName evidence="1">Uncharacterized protein</fullName>
    </submittedName>
</protein>
<gene>
    <name evidence="1" type="ORF">SAMN05661109_02774</name>
</gene>
<organism evidence="1 2">
    <name type="scientific">Corynebacterium cystitidis DSM 20524</name>
    <dbReference type="NCBI Taxonomy" id="1121357"/>
    <lineage>
        <taxon>Bacteria</taxon>
        <taxon>Bacillati</taxon>
        <taxon>Actinomycetota</taxon>
        <taxon>Actinomycetes</taxon>
        <taxon>Mycobacteriales</taxon>
        <taxon>Corynebacteriaceae</taxon>
        <taxon>Corynebacterium</taxon>
    </lineage>
</organism>
<dbReference type="RefSeq" id="WP_092261086.1">
    <property type="nucleotide sequence ID" value="NZ_CP047199.1"/>
</dbReference>
<dbReference type="STRING" id="1121357.SAMN05661109_02774"/>
<keyword evidence="2" id="KW-1185">Reference proteome</keyword>
<proteinExistence type="predicted"/>
<evidence type="ECO:0000313" key="2">
    <source>
        <dbReference type="Proteomes" id="UP000198929"/>
    </source>
</evidence>
<evidence type="ECO:0000313" key="1">
    <source>
        <dbReference type="EMBL" id="SES34054.1"/>
    </source>
</evidence>
<dbReference type="EMBL" id="FOGQ01000024">
    <property type="protein sequence ID" value="SES34054.1"/>
    <property type="molecule type" value="Genomic_DNA"/>
</dbReference>
<name>A0A1H9WJN2_9CORY</name>
<dbReference type="AlphaFoldDB" id="A0A1H9WJN2"/>
<dbReference type="Proteomes" id="UP000198929">
    <property type="component" value="Unassembled WGS sequence"/>
</dbReference>
<reference evidence="2" key="1">
    <citation type="submission" date="2016-10" db="EMBL/GenBank/DDBJ databases">
        <authorList>
            <person name="Varghese N."/>
            <person name="Submissions S."/>
        </authorList>
    </citation>
    <scope>NUCLEOTIDE SEQUENCE [LARGE SCALE GENOMIC DNA]</scope>
    <source>
        <strain evidence="2">DSM 20524</strain>
    </source>
</reference>